<feature type="domain" description="Thiolase N-terminal" evidence="7">
    <location>
        <begin position="6"/>
        <end position="264"/>
    </location>
</feature>
<feature type="active site" description="Acyl-thioester intermediate" evidence="5">
    <location>
        <position position="90"/>
    </location>
</feature>
<dbReference type="PROSITE" id="PS00099">
    <property type="entry name" value="THIOLASE_3"/>
    <property type="match status" value="1"/>
</dbReference>
<evidence type="ECO:0000256" key="1">
    <source>
        <dbReference type="ARBA" id="ARBA00010982"/>
    </source>
</evidence>
<evidence type="ECO:0000313" key="10">
    <source>
        <dbReference type="Proteomes" id="UP000298325"/>
    </source>
</evidence>
<dbReference type="SUPFAM" id="SSF53901">
    <property type="entry name" value="Thiolase-like"/>
    <property type="match status" value="2"/>
</dbReference>
<dbReference type="Pfam" id="PF00108">
    <property type="entry name" value="Thiolase_N"/>
    <property type="match status" value="1"/>
</dbReference>
<dbReference type="Gene3D" id="3.40.47.10">
    <property type="match status" value="2"/>
</dbReference>
<evidence type="ECO:0000313" key="9">
    <source>
        <dbReference type="EMBL" id="TGN39991.1"/>
    </source>
</evidence>
<sequence length="394" mass="41491">MSSDNVVIVSGVRTPMGGFQGSLAAVSAPELGAISIAEAIRRAGLQPADVQEVIMGNVLPAGLKQGPARQAMRQAGLPDSTGATTINKLCGSGMKAAMFAHDLIKAGTNDVMVAGGMESMSNAPYLLLNARKGYRMGPGDAAQDHMFLDGLEDAETGRLMGSFAQDMADQKGYSREDMDAYAIQSLKRAKSAIEQGLLKDEIIPVTVKSRKGDVVVEHDEQPFNANIEKIPSLRPAFKKDGTVTAANASSISDGASALVLMRESEAEKRGLKPLARIVAHSTQSQHPSEFTCAPVGAIETLFAKTGWTKDDVDLFEINEAFAMVAMMPIRELGLDPEKVNVHGGACAQGHPVGSTGSRLLVTLMHSLKHYGKKKGVAALCIGGGEATAMAIEML</sequence>
<feature type="domain" description="Thiolase C-terminal" evidence="8">
    <location>
        <begin position="271"/>
        <end position="392"/>
    </location>
</feature>
<dbReference type="EMBL" id="SRPF01000002">
    <property type="protein sequence ID" value="TGN39991.1"/>
    <property type="molecule type" value="Genomic_DNA"/>
</dbReference>
<reference evidence="9 10" key="1">
    <citation type="submission" date="2019-04" db="EMBL/GenBank/DDBJ databases">
        <authorList>
            <person name="Park S."/>
            <person name="Yoon J.-H."/>
        </authorList>
    </citation>
    <scope>NUCLEOTIDE SEQUENCE [LARGE SCALE GENOMIC DNA]</scope>
    <source>
        <strain evidence="9 10">HJM-18</strain>
    </source>
</reference>
<accession>A0A4Z1C1H3</accession>
<dbReference type="GO" id="GO:0033812">
    <property type="term" value="F:3-oxoadipyl-CoA thiolase activity"/>
    <property type="evidence" value="ECO:0007669"/>
    <property type="project" value="UniProtKB-EC"/>
</dbReference>
<dbReference type="OrthoDB" id="8951704at2"/>
<proteinExistence type="inferred from homology"/>
<dbReference type="InterPro" id="IPR002155">
    <property type="entry name" value="Thiolase"/>
</dbReference>
<dbReference type="InterPro" id="IPR020610">
    <property type="entry name" value="Thiolase_AS"/>
</dbReference>
<dbReference type="CDD" id="cd00751">
    <property type="entry name" value="thiolase"/>
    <property type="match status" value="1"/>
</dbReference>
<comment type="catalytic activity">
    <reaction evidence="4">
        <text>succinyl-CoA + acetyl-CoA = 3-oxoadipyl-CoA + CoA</text>
        <dbReference type="Rhea" id="RHEA:19481"/>
        <dbReference type="ChEBI" id="CHEBI:57287"/>
        <dbReference type="ChEBI" id="CHEBI:57288"/>
        <dbReference type="ChEBI" id="CHEBI:57292"/>
        <dbReference type="ChEBI" id="CHEBI:57348"/>
        <dbReference type="EC" id="2.3.1.174"/>
    </reaction>
</comment>
<dbReference type="PANTHER" id="PTHR18919">
    <property type="entry name" value="ACETYL-COA C-ACYLTRANSFERASE"/>
    <property type="match status" value="1"/>
</dbReference>
<dbReference type="PIRSF" id="PIRSF000429">
    <property type="entry name" value="Ac-CoA_Ac_transf"/>
    <property type="match status" value="1"/>
</dbReference>
<evidence type="ECO:0000256" key="5">
    <source>
        <dbReference type="PIRSR" id="PIRSR000429-1"/>
    </source>
</evidence>
<evidence type="ECO:0000256" key="4">
    <source>
        <dbReference type="ARBA" id="ARBA00048527"/>
    </source>
</evidence>
<keyword evidence="2 6" id="KW-0808">Transferase</keyword>
<name>A0A4Z1C1H3_9GAMM</name>
<dbReference type="Proteomes" id="UP000298325">
    <property type="component" value="Unassembled WGS sequence"/>
</dbReference>
<evidence type="ECO:0000256" key="3">
    <source>
        <dbReference type="ARBA" id="ARBA00023315"/>
    </source>
</evidence>
<evidence type="ECO:0000259" key="7">
    <source>
        <dbReference type="Pfam" id="PF00108"/>
    </source>
</evidence>
<dbReference type="GO" id="GO:0044281">
    <property type="term" value="P:small molecule metabolic process"/>
    <property type="evidence" value="ECO:0007669"/>
    <property type="project" value="UniProtKB-ARBA"/>
</dbReference>
<evidence type="ECO:0000256" key="6">
    <source>
        <dbReference type="RuleBase" id="RU003557"/>
    </source>
</evidence>
<dbReference type="Pfam" id="PF02803">
    <property type="entry name" value="Thiolase_C"/>
    <property type="match status" value="1"/>
</dbReference>
<protein>
    <submittedName>
        <fullName evidence="9">Thiolase family protein</fullName>
    </submittedName>
</protein>
<dbReference type="FunFam" id="3.40.47.10:FF:000010">
    <property type="entry name" value="Acetyl-CoA acetyltransferase (Thiolase)"/>
    <property type="match status" value="1"/>
</dbReference>
<dbReference type="RefSeq" id="WP_135802655.1">
    <property type="nucleotide sequence ID" value="NZ_SRPF01000002.1"/>
</dbReference>
<dbReference type="AlphaFoldDB" id="A0A4Z1C1H3"/>
<dbReference type="InterPro" id="IPR020616">
    <property type="entry name" value="Thiolase_N"/>
</dbReference>
<dbReference type="InterPro" id="IPR016039">
    <property type="entry name" value="Thiolase-like"/>
</dbReference>
<dbReference type="NCBIfam" id="TIGR01930">
    <property type="entry name" value="AcCoA-C-Actrans"/>
    <property type="match status" value="1"/>
</dbReference>
<keyword evidence="3 6" id="KW-0012">Acyltransferase</keyword>
<evidence type="ECO:0000259" key="8">
    <source>
        <dbReference type="Pfam" id="PF02803"/>
    </source>
</evidence>
<dbReference type="PANTHER" id="PTHR18919:SF164">
    <property type="entry name" value="ACETYL-COA ACETYLTRANSFERASE"/>
    <property type="match status" value="1"/>
</dbReference>
<feature type="active site" description="Proton acceptor" evidence="5">
    <location>
        <position position="350"/>
    </location>
</feature>
<organism evidence="9 10">
    <name type="scientific">Marinobacter confluentis</name>
    <dbReference type="NCBI Taxonomy" id="1697557"/>
    <lineage>
        <taxon>Bacteria</taxon>
        <taxon>Pseudomonadati</taxon>
        <taxon>Pseudomonadota</taxon>
        <taxon>Gammaproteobacteria</taxon>
        <taxon>Pseudomonadales</taxon>
        <taxon>Marinobacteraceae</taxon>
        <taxon>Marinobacter</taxon>
    </lineage>
</organism>
<keyword evidence="10" id="KW-1185">Reference proteome</keyword>
<gene>
    <name evidence="9" type="ORF">E5Q11_06765</name>
</gene>
<dbReference type="InterPro" id="IPR020617">
    <property type="entry name" value="Thiolase_C"/>
</dbReference>
<comment type="similarity">
    <text evidence="1 6">Belongs to the thiolase-like superfamily. Thiolase family.</text>
</comment>
<evidence type="ECO:0000256" key="2">
    <source>
        <dbReference type="ARBA" id="ARBA00022679"/>
    </source>
</evidence>
<comment type="caution">
    <text evidence="9">The sequence shown here is derived from an EMBL/GenBank/DDBJ whole genome shotgun (WGS) entry which is preliminary data.</text>
</comment>
<feature type="active site" description="Proton acceptor" evidence="5">
    <location>
        <position position="380"/>
    </location>
</feature>